<dbReference type="Pfam" id="PF05712">
    <property type="entry name" value="MRG"/>
    <property type="match status" value="1"/>
</dbReference>
<evidence type="ECO:0000256" key="11">
    <source>
        <dbReference type="ARBA" id="ARBA00023180"/>
    </source>
</evidence>
<evidence type="ECO:0000256" key="6">
    <source>
        <dbReference type="ARBA" id="ARBA00022989"/>
    </source>
</evidence>
<dbReference type="InterPro" id="IPR026541">
    <property type="entry name" value="MRG_dom"/>
</dbReference>
<keyword evidence="11" id="KW-0325">Glycoprotein</keyword>
<feature type="chain" id="PRO_5042167339" description="Bulb-type lectin domain-containing protein" evidence="14">
    <location>
        <begin position="19"/>
        <end position="984"/>
    </location>
</feature>
<evidence type="ECO:0000313" key="16">
    <source>
        <dbReference type="EMBL" id="KAK1392415.1"/>
    </source>
</evidence>
<dbReference type="InterPro" id="IPR025995">
    <property type="entry name" value="Tudor-knot"/>
</dbReference>
<keyword evidence="4 14" id="KW-0732">Signal</keyword>
<dbReference type="Gene3D" id="2.90.10.10">
    <property type="entry name" value="Bulb-type lectin domain"/>
    <property type="match status" value="1"/>
</dbReference>
<keyword evidence="6" id="KW-1133">Transmembrane helix</keyword>
<feature type="region of interest" description="Disordered" evidence="13">
    <location>
        <begin position="774"/>
        <end position="800"/>
    </location>
</feature>
<gene>
    <name evidence="16" type="ORF">POM88_011471</name>
</gene>
<keyword evidence="17" id="KW-1185">Reference proteome</keyword>
<dbReference type="SUPFAM" id="SSF51110">
    <property type="entry name" value="alpha-D-mannose-specific plant lectins"/>
    <property type="match status" value="1"/>
</dbReference>
<feature type="signal peptide" evidence="14">
    <location>
        <begin position="1"/>
        <end position="18"/>
    </location>
</feature>
<dbReference type="GO" id="GO:0016020">
    <property type="term" value="C:membrane"/>
    <property type="evidence" value="ECO:0007669"/>
    <property type="project" value="UniProtKB-SubCell"/>
</dbReference>
<evidence type="ECO:0000256" key="9">
    <source>
        <dbReference type="ARBA" id="ARBA00023157"/>
    </source>
</evidence>
<reference evidence="16" key="1">
    <citation type="submission" date="2023-02" db="EMBL/GenBank/DDBJ databases">
        <title>Genome of toxic invasive species Heracleum sosnowskyi carries increased number of genes despite the absence of recent whole-genome duplications.</title>
        <authorList>
            <person name="Schelkunov M."/>
            <person name="Shtratnikova V."/>
            <person name="Makarenko M."/>
            <person name="Klepikova A."/>
            <person name="Omelchenko D."/>
            <person name="Novikova G."/>
            <person name="Obukhova E."/>
            <person name="Bogdanov V."/>
            <person name="Penin A."/>
            <person name="Logacheva M."/>
        </authorList>
    </citation>
    <scope>NUCLEOTIDE SEQUENCE</scope>
    <source>
        <strain evidence="16">Hsosn_3</strain>
        <tissue evidence="16">Leaf</tissue>
    </source>
</reference>
<keyword evidence="3" id="KW-0812">Transmembrane</keyword>
<keyword evidence="7" id="KW-0805">Transcription regulation</keyword>
<dbReference type="Pfam" id="PF00954">
    <property type="entry name" value="S_locus_glycop"/>
    <property type="match status" value="1"/>
</dbReference>
<evidence type="ECO:0000313" key="17">
    <source>
        <dbReference type="Proteomes" id="UP001237642"/>
    </source>
</evidence>
<dbReference type="GO" id="GO:0048586">
    <property type="term" value="P:regulation of long-day photoperiodism, flowering"/>
    <property type="evidence" value="ECO:0007669"/>
    <property type="project" value="UniProtKB-ARBA"/>
</dbReference>
<sequence>MDISLLIFVVVFILEAFSLPIPSSSTLVSLSTGSSLDVQNKEDVLISRNEVFSAGFHSVGVNAYCFAIWFTDQSVSDQNHTVVWMANRDYPVNRKGSKLSLLKNGNLVLIDAGQWHPPVWETVTNSNASVVTLSLEDNGNLVLYTREGERLWQSFDSPTDTLLPHQPLTRGMVLISTRSRTNYSSGFYKLRFDENNILRLSLSNLEVSSVYWPSAWKHPAEANRTMYNSSKIAFLDNYGYFTSTDNLKFRTSDFGSQIWRRLILEPDGNIRVYSLDEKRKVWEVTWQAISRPCHVHGICGLNSLCTYSQKSGRKCKCLPGHKMKVQTDWSYGCEPDFKPLDDDGRTFGFLQLSQSDFYGYDSGFFLNLTFDRCKEECLSHHDCKGFLFRANGSAGQNLCYTKSRLLNGQQKFGVHSYIYVKLPTNIIKIYEKKIDPLEEKSNLNCSGQDIMHLGRAYKKNSENDSVKYMLWFICALGGFEVISVAYFFSVNMGTYENNQVYHQVATSFKRFTYDELKKATNNFSQEIGRGGSSIVYKGVLLDNRVAAIKRFKEENFRGRSPTTNVYDNDVESSRSEQKMMVKWIRDKMQAANEVGKDLPIRDIVDPRMNGIYNMPKMEALVQVALQCIEDQESARPTMSQVVDMLADIIDLSQTQINQLHTHKQTQVIGKERPMEMKRSNSGVSGDSVDLMMNISDNTHESVYVEGEKVLAFHNGNWYQAKVQKVESRMEAWTYFVHYLVSTILWDEWLETEHLKKFAKEDVQKQLVKRGRSAMVKNPKPGRKNKTIESTAARGKKGNSESSESIIKEKCLITDENLLNIEIPPTLKKQLLDDCEYVNHLGKLVRLPRTPNVDDILKKYFAARVKKNNKLSEAIQEILSGLRCYFDKALRAMLLYKNERKQYEEVSAEHIPPSTVYGAEHLLRLFVKLPEILHDANIEEETLLNLQPKILDLLKFLQKNQSTFFLSTYQTPEDLDSEIKNDIKA</sequence>
<evidence type="ECO:0000259" key="15">
    <source>
        <dbReference type="PROSITE" id="PS50927"/>
    </source>
</evidence>
<dbReference type="InterPro" id="IPR016197">
    <property type="entry name" value="Chromo-like_dom_sf"/>
</dbReference>
<evidence type="ECO:0000256" key="4">
    <source>
        <dbReference type="ARBA" id="ARBA00022729"/>
    </source>
</evidence>
<keyword evidence="12" id="KW-0539">Nucleus</keyword>
<keyword evidence="8" id="KW-0472">Membrane</keyword>
<dbReference type="Gene3D" id="2.30.30.140">
    <property type="match status" value="1"/>
</dbReference>
<evidence type="ECO:0000256" key="12">
    <source>
        <dbReference type="ARBA" id="ARBA00023242"/>
    </source>
</evidence>
<dbReference type="InterPro" id="IPR011009">
    <property type="entry name" value="Kinase-like_dom_sf"/>
</dbReference>
<evidence type="ECO:0000256" key="10">
    <source>
        <dbReference type="ARBA" id="ARBA00023163"/>
    </source>
</evidence>
<reference evidence="16" key="2">
    <citation type="submission" date="2023-05" db="EMBL/GenBank/DDBJ databases">
        <authorList>
            <person name="Schelkunov M.I."/>
        </authorList>
    </citation>
    <scope>NUCLEOTIDE SEQUENCE</scope>
    <source>
        <strain evidence="16">Hsosn_3</strain>
        <tissue evidence="16">Leaf</tissue>
    </source>
</reference>
<evidence type="ECO:0000256" key="3">
    <source>
        <dbReference type="ARBA" id="ARBA00022692"/>
    </source>
</evidence>
<dbReference type="GO" id="GO:0048544">
    <property type="term" value="P:recognition of pollen"/>
    <property type="evidence" value="ECO:0007669"/>
    <property type="project" value="InterPro"/>
</dbReference>
<dbReference type="SUPFAM" id="SSF54160">
    <property type="entry name" value="Chromo domain-like"/>
    <property type="match status" value="1"/>
</dbReference>
<dbReference type="InterPro" id="IPR000858">
    <property type="entry name" value="S_locus_glycoprot_dom"/>
</dbReference>
<dbReference type="InterPro" id="IPR038217">
    <property type="entry name" value="MRG_C_sf"/>
</dbReference>
<dbReference type="InterPro" id="IPR001480">
    <property type="entry name" value="Bulb-type_lectin_dom"/>
</dbReference>
<organism evidence="16 17">
    <name type="scientific">Heracleum sosnowskyi</name>
    <dbReference type="NCBI Taxonomy" id="360622"/>
    <lineage>
        <taxon>Eukaryota</taxon>
        <taxon>Viridiplantae</taxon>
        <taxon>Streptophyta</taxon>
        <taxon>Embryophyta</taxon>
        <taxon>Tracheophyta</taxon>
        <taxon>Spermatophyta</taxon>
        <taxon>Magnoliopsida</taxon>
        <taxon>eudicotyledons</taxon>
        <taxon>Gunneridae</taxon>
        <taxon>Pentapetalae</taxon>
        <taxon>asterids</taxon>
        <taxon>campanulids</taxon>
        <taxon>Apiales</taxon>
        <taxon>Apiaceae</taxon>
        <taxon>Apioideae</taxon>
        <taxon>apioid superclade</taxon>
        <taxon>Tordylieae</taxon>
        <taxon>Tordyliinae</taxon>
        <taxon>Heracleum</taxon>
    </lineage>
</organism>
<dbReference type="PANTHER" id="PTHR47974:SF3">
    <property type="entry name" value="RECEPTOR-LIKE SERINE_THREONINE-PROTEIN KINASE"/>
    <property type="match status" value="1"/>
</dbReference>
<evidence type="ECO:0000256" key="5">
    <source>
        <dbReference type="ARBA" id="ARBA00022853"/>
    </source>
</evidence>
<dbReference type="Gene3D" id="1.10.274.30">
    <property type="entry name" value="MRG domain"/>
    <property type="match status" value="1"/>
</dbReference>
<protein>
    <recommendedName>
        <fullName evidence="15">Bulb-type lectin domain-containing protein</fullName>
    </recommendedName>
</protein>
<evidence type="ECO:0000256" key="13">
    <source>
        <dbReference type="SAM" id="MobiDB-lite"/>
    </source>
</evidence>
<dbReference type="PROSITE" id="PS51640">
    <property type="entry name" value="MRG"/>
    <property type="match status" value="1"/>
</dbReference>
<keyword evidence="9" id="KW-1015">Disulfide bond</keyword>
<feature type="domain" description="Bulb-type lectin" evidence="15">
    <location>
        <begin position="30"/>
        <end position="156"/>
    </location>
</feature>
<accession>A0AAD8MWI5</accession>
<dbReference type="Gene3D" id="3.30.200.20">
    <property type="entry name" value="Phosphorylase Kinase, domain 1"/>
    <property type="match status" value="1"/>
</dbReference>
<keyword evidence="10" id="KW-0804">Transcription</keyword>
<evidence type="ECO:0000256" key="1">
    <source>
        <dbReference type="ARBA" id="ARBA00004123"/>
    </source>
</evidence>
<dbReference type="Pfam" id="PF01453">
    <property type="entry name" value="B_lectin"/>
    <property type="match status" value="1"/>
</dbReference>
<dbReference type="GO" id="GO:1990841">
    <property type="term" value="F:promoter-specific chromatin binding"/>
    <property type="evidence" value="ECO:0007669"/>
    <property type="project" value="UniProtKB-ARBA"/>
</dbReference>
<dbReference type="GO" id="GO:0005634">
    <property type="term" value="C:nucleus"/>
    <property type="evidence" value="ECO:0007669"/>
    <property type="project" value="UniProtKB-SubCell"/>
</dbReference>
<dbReference type="EMBL" id="JAUIZM010000003">
    <property type="protein sequence ID" value="KAK1392415.1"/>
    <property type="molecule type" value="Genomic_DNA"/>
</dbReference>
<dbReference type="FunFam" id="1.10.274.30:FF:000005">
    <property type="entry name" value="Chromatin modification-related protein EAF3"/>
    <property type="match status" value="1"/>
</dbReference>
<dbReference type="Pfam" id="PF11717">
    <property type="entry name" value="Tudor-knot"/>
    <property type="match status" value="1"/>
</dbReference>
<dbReference type="AlphaFoldDB" id="A0AAD8MWI5"/>
<dbReference type="GO" id="GO:0006325">
    <property type="term" value="P:chromatin organization"/>
    <property type="evidence" value="ECO:0007669"/>
    <property type="project" value="UniProtKB-KW"/>
</dbReference>
<comment type="caution">
    <text evidence="16">The sequence shown here is derived from an EMBL/GenBank/DDBJ whole genome shotgun (WGS) entry which is preliminary data.</text>
</comment>
<dbReference type="SUPFAM" id="SSF56112">
    <property type="entry name" value="Protein kinase-like (PK-like)"/>
    <property type="match status" value="1"/>
</dbReference>
<evidence type="ECO:0000256" key="7">
    <source>
        <dbReference type="ARBA" id="ARBA00023015"/>
    </source>
</evidence>
<evidence type="ECO:0000256" key="8">
    <source>
        <dbReference type="ARBA" id="ARBA00023136"/>
    </source>
</evidence>
<name>A0AAD8MWI5_9APIA</name>
<proteinExistence type="predicted"/>
<dbReference type="PANTHER" id="PTHR47974">
    <property type="entry name" value="OS07G0415500 PROTEIN"/>
    <property type="match status" value="1"/>
</dbReference>
<comment type="subcellular location">
    <subcellularLocation>
        <location evidence="2">Membrane</location>
        <topology evidence="2">Single-pass membrane protein</topology>
    </subcellularLocation>
    <subcellularLocation>
        <location evidence="1">Nucleus</location>
    </subcellularLocation>
</comment>
<evidence type="ECO:0000256" key="2">
    <source>
        <dbReference type="ARBA" id="ARBA00004167"/>
    </source>
</evidence>
<dbReference type="InterPro" id="IPR036426">
    <property type="entry name" value="Bulb-type_lectin_dom_sf"/>
</dbReference>
<keyword evidence="5" id="KW-0156">Chromatin regulator</keyword>
<dbReference type="CDD" id="cd00028">
    <property type="entry name" value="B_lectin"/>
    <property type="match status" value="1"/>
</dbReference>
<dbReference type="PROSITE" id="PS50927">
    <property type="entry name" value="BULB_LECTIN"/>
    <property type="match status" value="1"/>
</dbReference>
<dbReference type="Proteomes" id="UP001237642">
    <property type="component" value="Unassembled WGS sequence"/>
</dbReference>
<dbReference type="SMART" id="SM00108">
    <property type="entry name" value="B_lectin"/>
    <property type="match status" value="1"/>
</dbReference>
<evidence type="ECO:0000256" key="14">
    <source>
        <dbReference type="SAM" id="SignalP"/>
    </source>
</evidence>